<proteinExistence type="predicted"/>
<evidence type="ECO:0000313" key="3">
    <source>
        <dbReference type="Proteomes" id="UP000008237"/>
    </source>
</evidence>
<dbReference type="KEGG" id="hst:105184654"/>
<dbReference type="PANTHER" id="PTHR28366">
    <property type="entry name" value="CHROMOSOME 1 OPEN READING FRAME 131"/>
    <property type="match status" value="1"/>
</dbReference>
<accession>E2BN14</accession>
<dbReference type="Pfam" id="PF15375">
    <property type="entry name" value="FSAF1"/>
    <property type="match status" value="1"/>
</dbReference>
<evidence type="ECO:0000313" key="2">
    <source>
        <dbReference type="EMBL" id="EFN82918.1"/>
    </source>
</evidence>
<dbReference type="InterPro" id="IPR052852">
    <property type="entry name" value="SSU_Processome_Comp"/>
</dbReference>
<keyword evidence="3" id="KW-1185">Reference proteome</keyword>
<dbReference type="EMBL" id="GL449382">
    <property type="protein sequence ID" value="EFN82918.1"/>
    <property type="molecule type" value="Genomic_DNA"/>
</dbReference>
<dbReference type="PANTHER" id="PTHR28366:SF1">
    <property type="entry name" value="CHROMOSOME 1 OPEN READING FRAME 131"/>
    <property type="match status" value="1"/>
</dbReference>
<dbReference type="InParanoid" id="E2BN14"/>
<dbReference type="Proteomes" id="UP000008237">
    <property type="component" value="Unassembled WGS sequence"/>
</dbReference>
<name>E2BN14_HARSA</name>
<reference evidence="2 3" key="1">
    <citation type="journal article" date="2010" name="Science">
        <title>Genomic comparison of the ants Camponotus floridanus and Harpegnathos saltator.</title>
        <authorList>
            <person name="Bonasio R."/>
            <person name="Zhang G."/>
            <person name="Ye C."/>
            <person name="Mutti N.S."/>
            <person name="Fang X."/>
            <person name="Qin N."/>
            <person name="Donahue G."/>
            <person name="Yang P."/>
            <person name="Li Q."/>
            <person name="Li C."/>
            <person name="Zhang P."/>
            <person name="Huang Z."/>
            <person name="Berger S.L."/>
            <person name="Reinberg D."/>
            <person name="Wang J."/>
            <person name="Liebig J."/>
        </authorList>
    </citation>
    <scope>NUCLEOTIDE SEQUENCE [LARGE SCALE GENOMIC DNA]</scope>
    <source>
        <strain evidence="2 3">R22 G/1</strain>
    </source>
</reference>
<dbReference type="OMA" id="VFQEPQA"/>
<dbReference type="OrthoDB" id="10067479at2759"/>
<dbReference type="PhylomeDB" id="E2BN14"/>
<gene>
    <name evidence="2" type="ORF">EAI_15873</name>
</gene>
<dbReference type="STRING" id="610380.E2BN14"/>
<organism evidence="3">
    <name type="scientific">Harpegnathos saltator</name>
    <name type="common">Jerdon's jumping ant</name>
    <dbReference type="NCBI Taxonomy" id="610380"/>
    <lineage>
        <taxon>Eukaryota</taxon>
        <taxon>Metazoa</taxon>
        <taxon>Ecdysozoa</taxon>
        <taxon>Arthropoda</taxon>
        <taxon>Hexapoda</taxon>
        <taxon>Insecta</taxon>
        <taxon>Pterygota</taxon>
        <taxon>Neoptera</taxon>
        <taxon>Endopterygota</taxon>
        <taxon>Hymenoptera</taxon>
        <taxon>Apocrita</taxon>
        <taxon>Aculeata</taxon>
        <taxon>Formicoidea</taxon>
        <taxon>Formicidae</taxon>
        <taxon>Ponerinae</taxon>
        <taxon>Ponerini</taxon>
        <taxon>Harpegnathos</taxon>
    </lineage>
</organism>
<feature type="region of interest" description="Disordered" evidence="1">
    <location>
        <begin position="25"/>
        <end position="47"/>
    </location>
</feature>
<dbReference type="InterPro" id="IPR027973">
    <property type="entry name" value="FSAF1-like"/>
</dbReference>
<sequence>MEDFIPTRASCTKEDYVSVRYNYPKKKSTSTDGLATKPKFPKNDSTDSVVEKTSAELKIEQEKEMKKARYDVIKFAMSGFDKVKARKTKDELAISLGAIPSKNKKMNYKKLKVCRKKMNDEKMKKEEHVSGFTSSLIKYKHKNLKRKKVHKKDSGILGVYGKIPKSSLPKQ</sequence>
<dbReference type="AlphaFoldDB" id="E2BN14"/>
<evidence type="ECO:0000256" key="1">
    <source>
        <dbReference type="SAM" id="MobiDB-lite"/>
    </source>
</evidence>
<protein>
    <submittedName>
        <fullName evidence="2">Uncharacterized protein</fullName>
    </submittedName>
</protein>